<protein>
    <recommendedName>
        <fullName evidence="3">Polyhydroxyalkanoic acid synthase</fullName>
    </recommendedName>
</protein>
<evidence type="ECO:0000313" key="1">
    <source>
        <dbReference type="EMBL" id="MXO62629.1"/>
    </source>
</evidence>
<sequence length="98" mass="11129">MRVAIPHNLDPDEVRHRLKTKSHKMADMMPGGQAQVDTDWPTEDRMNMRVRAMGQQVAGHIEIEQEQLIFDIDLPAALSFVEPMIAGAIQKQGQKLLR</sequence>
<dbReference type="InterPro" id="IPR013433">
    <property type="entry name" value="PHA_gran_rgn"/>
</dbReference>
<dbReference type="OrthoDB" id="8853368at2"/>
<accession>A0A844YH14</accession>
<dbReference type="EMBL" id="WTYN01000001">
    <property type="protein sequence ID" value="MXO62629.1"/>
    <property type="molecule type" value="Genomic_DNA"/>
</dbReference>
<reference evidence="1 2" key="1">
    <citation type="submission" date="2019-12" db="EMBL/GenBank/DDBJ databases">
        <title>Genomic-based taxomic classification of the family Erythrobacteraceae.</title>
        <authorList>
            <person name="Xu L."/>
        </authorList>
    </citation>
    <scope>NUCLEOTIDE SEQUENCE [LARGE SCALE GENOMIC DNA]</scope>
    <source>
        <strain evidence="1 2">MCCC 1A09965</strain>
    </source>
</reference>
<dbReference type="Pfam" id="PF09650">
    <property type="entry name" value="PHA_gran_rgn"/>
    <property type="match status" value="1"/>
</dbReference>
<dbReference type="AlphaFoldDB" id="A0A844YH14"/>
<dbReference type="Proteomes" id="UP000445582">
    <property type="component" value="Unassembled WGS sequence"/>
</dbReference>
<name>A0A844YH14_9SPHN</name>
<evidence type="ECO:0000313" key="2">
    <source>
        <dbReference type="Proteomes" id="UP000445582"/>
    </source>
</evidence>
<comment type="caution">
    <text evidence="1">The sequence shown here is derived from an EMBL/GenBank/DDBJ whole genome shotgun (WGS) entry which is preliminary data.</text>
</comment>
<proteinExistence type="predicted"/>
<keyword evidence="2" id="KW-1185">Reference proteome</keyword>
<dbReference type="RefSeq" id="WP_160673000.1">
    <property type="nucleotide sequence ID" value="NZ_WTYN01000001.1"/>
</dbReference>
<organism evidence="1 2">
    <name type="scientific">Qipengyuania oceanensis</name>
    <dbReference type="NCBI Taxonomy" id="1463597"/>
    <lineage>
        <taxon>Bacteria</taxon>
        <taxon>Pseudomonadati</taxon>
        <taxon>Pseudomonadota</taxon>
        <taxon>Alphaproteobacteria</taxon>
        <taxon>Sphingomonadales</taxon>
        <taxon>Erythrobacteraceae</taxon>
        <taxon>Qipengyuania</taxon>
    </lineage>
</organism>
<gene>
    <name evidence="1" type="ORF">GRI48_06350</name>
</gene>
<evidence type="ECO:0008006" key="3">
    <source>
        <dbReference type="Google" id="ProtNLM"/>
    </source>
</evidence>